<keyword evidence="10" id="KW-0378">Hydrolase</keyword>
<dbReference type="GO" id="GO:0043190">
    <property type="term" value="C:ATP-binding cassette (ABC) transporter complex"/>
    <property type="evidence" value="ECO:0007669"/>
    <property type="project" value="TreeGrafter"/>
</dbReference>
<evidence type="ECO:0000256" key="5">
    <source>
        <dbReference type="ARBA" id="ARBA00022741"/>
    </source>
</evidence>
<feature type="domain" description="ABC transporter" evidence="9">
    <location>
        <begin position="4"/>
        <end position="242"/>
    </location>
</feature>
<sequence>MAILETVKVSFTYPDQLLPALNQVSFSVEPGEFIVICGPSGSGKSTLLRMVKQEIAPYGERSGEIFYNGKKLTEYEPVKIAKEIGMVFQDPENQIVMDRVFEELIFGLENIGMPTETMRTKLAEMVHFFGINHLLDKKIHLLSGGQKQIVNLASVLLMEPRILLLDEPTAQLDPVAAKDFLHMVKQMNDEFGITVLIVEHRLEEVFPLADRVFVFDHGSLKISGPPKDVIAKVWQEQYRPLFPYLPSTALLYLEHADNLQIADIPLTVKEGRKWASQLKTHQSDTSFKKQENYNEKQNPILQVKNIYFQYEKTGKKILQSLSLTINEGEWLTIVGANGTGKSTLLKVMAGLESPQRGKLIYNGKKYSKPISTDIAYLPQNPKLLFIQDTVRGELIETAQQFHLENYEEKINCLVELLGIQSILDRHPYDVSGGEMQKSALACVLLPQPKILLLDEPTKGLDPEMKVALGKWLKSMQSRGLTIVMVTHDIEFAARFSDRSAMMFQGEITVTTSTKDFFKGNAFYTTVVNRMTRDGNIPEVVTVEEAEEKWGSQKIKN</sequence>
<evidence type="ECO:0000259" key="9">
    <source>
        <dbReference type="PROSITE" id="PS50893"/>
    </source>
</evidence>
<dbReference type="STRING" id="35841.B4167_1951"/>
<dbReference type="PROSITE" id="PS50893">
    <property type="entry name" value="ABC_TRANSPORTER_2"/>
    <property type="match status" value="2"/>
</dbReference>
<dbReference type="Proteomes" id="UP000040576">
    <property type="component" value="Unassembled WGS sequence"/>
</dbReference>
<keyword evidence="7" id="KW-1278">Translocase</keyword>
<dbReference type="InterPro" id="IPR050095">
    <property type="entry name" value="ECF_ABC_transporter_ATP-bd"/>
</dbReference>
<keyword evidence="6 10" id="KW-0067">ATP-binding</keyword>
<dbReference type="RefSeq" id="WP_034773492.1">
    <property type="nucleotide sequence ID" value="NZ_CCRF01000103.1"/>
</dbReference>
<dbReference type="SUPFAM" id="SSF52540">
    <property type="entry name" value="P-loop containing nucleoside triphosphate hydrolases"/>
    <property type="match status" value="2"/>
</dbReference>
<dbReference type="PANTHER" id="PTHR43553:SF27">
    <property type="entry name" value="ENERGY-COUPLING FACTOR TRANSPORTER ATP-BINDING PROTEIN ECFA2"/>
    <property type="match status" value="1"/>
</dbReference>
<dbReference type="InterPro" id="IPR015856">
    <property type="entry name" value="ABC_transpr_CbiO/EcfA_su"/>
</dbReference>
<reference evidence="10 11" key="1">
    <citation type="submission" date="2014-07" db="EMBL/GenBank/DDBJ databases">
        <authorList>
            <person name="Wibberg Daniel"/>
        </authorList>
    </citation>
    <scope>NUCLEOTIDE SEQUENCE [LARGE SCALE GENOMIC DNA]</scope>
</reference>
<accession>A0A090J5N2</accession>
<protein>
    <submittedName>
        <fullName evidence="10">Putative ABC transporter ATP-binding protein BT9727_3105</fullName>
        <ecNumber evidence="10">3.6.3.-</ecNumber>
    </submittedName>
</protein>
<dbReference type="EC" id="3.6.3.-" evidence="10"/>
<dbReference type="InterPro" id="IPR027417">
    <property type="entry name" value="P-loop_NTPase"/>
</dbReference>
<dbReference type="NCBIfam" id="NF010167">
    <property type="entry name" value="PRK13648.1"/>
    <property type="match status" value="2"/>
</dbReference>
<keyword evidence="5" id="KW-0547">Nucleotide-binding</keyword>
<dbReference type="GO" id="GO:0016887">
    <property type="term" value="F:ATP hydrolysis activity"/>
    <property type="evidence" value="ECO:0007669"/>
    <property type="project" value="InterPro"/>
</dbReference>
<evidence type="ECO:0000256" key="4">
    <source>
        <dbReference type="ARBA" id="ARBA00022475"/>
    </source>
</evidence>
<gene>
    <name evidence="10" type="ORF">BT1A1_3449</name>
</gene>
<feature type="domain" description="ABC transporter" evidence="9">
    <location>
        <begin position="301"/>
        <end position="529"/>
    </location>
</feature>
<dbReference type="InterPro" id="IPR003593">
    <property type="entry name" value="AAA+_ATPase"/>
</dbReference>
<evidence type="ECO:0000256" key="3">
    <source>
        <dbReference type="ARBA" id="ARBA00022448"/>
    </source>
</evidence>
<evidence type="ECO:0000313" key="10">
    <source>
        <dbReference type="EMBL" id="CEE03230.1"/>
    </source>
</evidence>
<evidence type="ECO:0000256" key="8">
    <source>
        <dbReference type="ARBA" id="ARBA00023136"/>
    </source>
</evidence>
<keyword evidence="3" id="KW-0813">Transport</keyword>
<comment type="subcellular location">
    <subcellularLocation>
        <location evidence="1">Cell membrane</location>
        <topology evidence="1">Peripheral membrane protein</topology>
    </subcellularLocation>
</comment>
<dbReference type="CDD" id="cd03225">
    <property type="entry name" value="ABC_cobalt_CbiO_domain1"/>
    <property type="match status" value="2"/>
</dbReference>
<dbReference type="Pfam" id="PF00005">
    <property type="entry name" value="ABC_tran"/>
    <property type="match status" value="2"/>
</dbReference>
<dbReference type="PATRIC" id="fig|35841.6.peg.1090"/>
<evidence type="ECO:0000256" key="1">
    <source>
        <dbReference type="ARBA" id="ARBA00004202"/>
    </source>
</evidence>
<comment type="similarity">
    <text evidence="2">Belongs to the ABC transporter superfamily.</text>
</comment>
<dbReference type="PANTHER" id="PTHR43553">
    <property type="entry name" value="HEAVY METAL TRANSPORTER"/>
    <property type="match status" value="1"/>
</dbReference>
<keyword evidence="8" id="KW-0472">Membrane</keyword>
<name>A0A090J5N2_9BACI</name>
<dbReference type="GO" id="GO:0042626">
    <property type="term" value="F:ATPase-coupled transmembrane transporter activity"/>
    <property type="evidence" value="ECO:0007669"/>
    <property type="project" value="TreeGrafter"/>
</dbReference>
<dbReference type="EMBL" id="CCRF01000103">
    <property type="protein sequence ID" value="CEE03230.1"/>
    <property type="molecule type" value="Genomic_DNA"/>
</dbReference>
<organism evidence="10 11">
    <name type="scientific">Caldibacillus thermoamylovorans</name>
    <dbReference type="NCBI Taxonomy" id="35841"/>
    <lineage>
        <taxon>Bacteria</taxon>
        <taxon>Bacillati</taxon>
        <taxon>Bacillota</taxon>
        <taxon>Bacilli</taxon>
        <taxon>Bacillales</taxon>
        <taxon>Bacillaceae</taxon>
        <taxon>Caldibacillus</taxon>
    </lineage>
</organism>
<dbReference type="InterPro" id="IPR003439">
    <property type="entry name" value="ABC_transporter-like_ATP-bd"/>
</dbReference>
<evidence type="ECO:0000313" key="11">
    <source>
        <dbReference type="Proteomes" id="UP000040576"/>
    </source>
</evidence>
<evidence type="ECO:0000256" key="7">
    <source>
        <dbReference type="ARBA" id="ARBA00022967"/>
    </source>
</evidence>
<keyword evidence="11" id="KW-1185">Reference proteome</keyword>
<dbReference type="GO" id="GO:0005524">
    <property type="term" value="F:ATP binding"/>
    <property type="evidence" value="ECO:0007669"/>
    <property type="project" value="UniProtKB-KW"/>
</dbReference>
<evidence type="ECO:0000256" key="2">
    <source>
        <dbReference type="ARBA" id="ARBA00005417"/>
    </source>
</evidence>
<dbReference type="Gene3D" id="3.40.50.300">
    <property type="entry name" value="P-loop containing nucleotide triphosphate hydrolases"/>
    <property type="match status" value="2"/>
</dbReference>
<proteinExistence type="inferred from homology"/>
<dbReference type="AlphaFoldDB" id="A0A090J5N2"/>
<keyword evidence="4" id="KW-1003">Cell membrane</keyword>
<dbReference type="eggNOG" id="COG3845">
    <property type="taxonomic scope" value="Bacteria"/>
</dbReference>
<evidence type="ECO:0000256" key="6">
    <source>
        <dbReference type="ARBA" id="ARBA00022840"/>
    </source>
</evidence>
<dbReference type="SMART" id="SM00382">
    <property type="entry name" value="AAA"/>
    <property type="match status" value="2"/>
</dbReference>